<evidence type="ECO:0000256" key="5">
    <source>
        <dbReference type="ARBA" id="ARBA00038359"/>
    </source>
</evidence>
<feature type="transmembrane region" description="Helical" evidence="7">
    <location>
        <begin position="190"/>
        <end position="207"/>
    </location>
</feature>
<gene>
    <name evidence="9" type="ORF">KAF25_001552</name>
</gene>
<dbReference type="PANTHER" id="PTHR33048:SF93">
    <property type="entry name" value="INTEGRAL MEMBRANE PROTEIN"/>
    <property type="match status" value="1"/>
</dbReference>
<reference evidence="9" key="1">
    <citation type="submission" date="2021-04" db="EMBL/GenBank/DDBJ databases">
        <title>Draft genome of Fusarium avenaceum strain F156N33, isolated from an atmospheric sample in Virginia.</title>
        <authorList>
            <person name="Yang S."/>
            <person name="Vinatzer B.A."/>
            <person name="Coleman J."/>
        </authorList>
    </citation>
    <scope>NUCLEOTIDE SEQUENCE</scope>
    <source>
        <strain evidence="9">F156N33</strain>
    </source>
</reference>
<evidence type="ECO:0000256" key="1">
    <source>
        <dbReference type="ARBA" id="ARBA00004141"/>
    </source>
</evidence>
<evidence type="ECO:0000256" key="3">
    <source>
        <dbReference type="ARBA" id="ARBA00022989"/>
    </source>
</evidence>
<feature type="transmembrane region" description="Helical" evidence="7">
    <location>
        <begin position="244"/>
        <end position="264"/>
    </location>
</feature>
<dbReference type="InterPro" id="IPR052337">
    <property type="entry name" value="SAT4-like"/>
</dbReference>
<evidence type="ECO:0000313" key="9">
    <source>
        <dbReference type="EMBL" id="KAG5655982.1"/>
    </source>
</evidence>
<organism evidence="9 10">
    <name type="scientific">Fusarium avenaceum</name>
    <dbReference type="NCBI Taxonomy" id="40199"/>
    <lineage>
        <taxon>Eukaryota</taxon>
        <taxon>Fungi</taxon>
        <taxon>Dikarya</taxon>
        <taxon>Ascomycota</taxon>
        <taxon>Pezizomycotina</taxon>
        <taxon>Sordariomycetes</taxon>
        <taxon>Hypocreomycetidae</taxon>
        <taxon>Hypocreales</taxon>
        <taxon>Nectriaceae</taxon>
        <taxon>Fusarium</taxon>
        <taxon>Fusarium tricinctum species complex</taxon>
    </lineage>
</organism>
<evidence type="ECO:0000313" key="10">
    <source>
        <dbReference type="Proteomes" id="UP000782241"/>
    </source>
</evidence>
<dbReference type="Proteomes" id="UP000782241">
    <property type="component" value="Unassembled WGS sequence"/>
</dbReference>
<proteinExistence type="inferred from homology"/>
<feature type="transmembrane region" description="Helical" evidence="7">
    <location>
        <begin position="75"/>
        <end position="100"/>
    </location>
</feature>
<comment type="caution">
    <text evidence="9">The sequence shown here is derived from an EMBL/GenBank/DDBJ whole genome shotgun (WGS) entry which is preliminary data.</text>
</comment>
<dbReference type="InterPro" id="IPR049326">
    <property type="entry name" value="Rhodopsin_dom_fungi"/>
</dbReference>
<name>A0A9P7GSA3_9HYPO</name>
<keyword evidence="3 7" id="KW-1133">Transmembrane helix</keyword>
<accession>A0A9P7GSA3</accession>
<dbReference type="Pfam" id="PF20684">
    <property type="entry name" value="Fung_rhodopsin"/>
    <property type="match status" value="1"/>
</dbReference>
<keyword evidence="10" id="KW-1185">Reference proteome</keyword>
<dbReference type="PANTHER" id="PTHR33048">
    <property type="entry name" value="PTH11-LIKE INTEGRAL MEMBRANE PROTEIN (AFU_ORTHOLOGUE AFUA_5G11245)"/>
    <property type="match status" value="1"/>
</dbReference>
<keyword evidence="2 7" id="KW-0812">Transmembrane</keyword>
<comment type="subcellular location">
    <subcellularLocation>
        <location evidence="1">Membrane</location>
        <topology evidence="1">Multi-pass membrane protein</topology>
    </subcellularLocation>
</comment>
<comment type="similarity">
    <text evidence="5">Belongs to the SAT4 family.</text>
</comment>
<evidence type="ECO:0000259" key="8">
    <source>
        <dbReference type="Pfam" id="PF20684"/>
    </source>
</evidence>
<dbReference type="AlphaFoldDB" id="A0A9P7GSA3"/>
<feature type="compositionally biased region" description="Polar residues" evidence="6">
    <location>
        <begin position="284"/>
        <end position="304"/>
    </location>
</feature>
<evidence type="ECO:0000256" key="7">
    <source>
        <dbReference type="SAM" id="Phobius"/>
    </source>
</evidence>
<keyword evidence="4 7" id="KW-0472">Membrane</keyword>
<feature type="transmembrane region" description="Helical" evidence="7">
    <location>
        <begin position="153"/>
        <end position="178"/>
    </location>
</feature>
<protein>
    <recommendedName>
        <fullName evidence="8">Rhodopsin domain-containing protein</fullName>
    </recommendedName>
</protein>
<dbReference type="GO" id="GO:0016020">
    <property type="term" value="C:membrane"/>
    <property type="evidence" value="ECO:0007669"/>
    <property type="project" value="UniProtKB-SubCell"/>
</dbReference>
<sequence>MWSLAAIGFVFVALRIYTRVVIVKSFGVEDHVYNLAFVCLLFNTILMTVGVHYGLGQNLHDILENDPDDLPPALIYEATSQTFAILGMSIAKWSLGLFLLRLVQEQWHKVAIWLSMGCLMAASVAVCFVYWFQCTPPHYLWNRRTKGRCTIDTAPVSMLLCILCVVVDLFLAGFPWLFIWGLQMKRKEKIIILSSLSLGIFAGAFGIKRTLEIPKLKSPNHTSQYPPRLSKLDLIFHTEDPMGLIAWTAAEMSVTMICIGIPVCRPLWKQCFNKWTTRGDSKSRGPNSAGSFPLQTIGGNTSRPKPSYQRDGIFDPDDVLGEQDRKSGFRSSTTTTKPYSWGLERAGGDNQSEEEILGDEFQRSQREDLKAQNNDQVIYGIYTSERSL</sequence>
<feature type="compositionally biased region" description="Polar residues" evidence="6">
    <location>
        <begin position="329"/>
        <end position="338"/>
    </location>
</feature>
<feature type="region of interest" description="Disordered" evidence="6">
    <location>
        <begin position="277"/>
        <end position="353"/>
    </location>
</feature>
<feature type="transmembrane region" description="Helical" evidence="7">
    <location>
        <begin position="6"/>
        <end position="23"/>
    </location>
</feature>
<evidence type="ECO:0000256" key="2">
    <source>
        <dbReference type="ARBA" id="ARBA00022692"/>
    </source>
</evidence>
<feature type="transmembrane region" description="Helical" evidence="7">
    <location>
        <begin position="35"/>
        <end position="55"/>
    </location>
</feature>
<evidence type="ECO:0000256" key="4">
    <source>
        <dbReference type="ARBA" id="ARBA00023136"/>
    </source>
</evidence>
<dbReference type="EMBL" id="JAGPUO010000024">
    <property type="protein sequence ID" value="KAG5655982.1"/>
    <property type="molecule type" value="Genomic_DNA"/>
</dbReference>
<feature type="transmembrane region" description="Helical" evidence="7">
    <location>
        <begin position="112"/>
        <end position="133"/>
    </location>
</feature>
<feature type="domain" description="Rhodopsin" evidence="8">
    <location>
        <begin position="14"/>
        <end position="269"/>
    </location>
</feature>
<evidence type="ECO:0000256" key="6">
    <source>
        <dbReference type="SAM" id="MobiDB-lite"/>
    </source>
</evidence>